<feature type="region of interest" description="Disordered" evidence="10">
    <location>
        <begin position="486"/>
        <end position="506"/>
    </location>
</feature>
<dbReference type="CDD" id="cd21085">
    <property type="entry name" value="WH_NTD_PHF10"/>
    <property type="match status" value="1"/>
</dbReference>
<dbReference type="CDD" id="cd15489">
    <property type="entry name" value="PHD_SF"/>
    <property type="match status" value="1"/>
</dbReference>
<evidence type="ECO:0000256" key="9">
    <source>
        <dbReference type="PROSITE-ProRule" id="PRU00146"/>
    </source>
</evidence>
<feature type="compositionally biased region" description="Basic and acidic residues" evidence="10">
    <location>
        <begin position="1150"/>
        <end position="1160"/>
    </location>
</feature>
<feature type="compositionally biased region" description="Basic and acidic residues" evidence="10">
    <location>
        <begin position="1203"/>
        <end position="1223"/>
    </location>
</feature>
<dbReference type="SMART" id="SM00249">
    <property type="entry name" value="PHD"/>
    <property type="match status" value="3"/>
</dbReference>
<keyword evidence="3" id="KW-0677">Repeat</keyword>
<keyword evidence="13" id="KW-1185">Reference proteome</keyword>
<dbReference type="CDD" id="cd15529">
    <property type="entry name" value="PHD2_PHF10"/>
    <property type="match status" value="1"/>
</dbReference>
<feature type="compositionally biased region" description="Basic residues" evidence="10">
    <location>
        <begin position="1126"/>
        <end position="1149"/>
    </location>
</feature>
<evidence type="ECO:0000256" key="7">
    <source>
        <dbReference type="ARBA" id="ARBA00023163"/>
    </source>
</evidence>
<keyword evidence="6" id="KW-0805">Transcription regulation</keyword>
<feature type="region of interest" description="Disordered" evidence="10">
    <location>
        <begin position="602"/>
        <end position="655"/>
    </location>
</feature>
<dbReference type="Gene3D" id="3.30.40.10">
    <property type="entry name" value="Zinc/RING finger domain, C3HC4 (zinc finger)"/>
    <property type="match status" value="1"/>
</dbReference>
<protein>
    <recommendedName>
        <fullName evidence="11">PHD-type domain-containing protein</fullName>
    </recommendedName>
</protein>
<evidence type="ECO:0000256" key="2">
    <source>
        <dbReference type="ARBA" id="ARBA00022723"/>
    </source>
</evidence>
<feature type="compositionally biased region" description="Low complexity" evidence="10">
    <location>
        <begin position="279"/>
        <end position="295"/>
    </location>
</feature>
<name>A0AAE1U8K7_9EUCA</name>
<keyword evidence="5" id="KW-0862">Zinc</keyword>
<keyword evidence="2" id="KW-0479">Metal-binding</keyword>
<evidence type="ECO:0000256" key="3">
    <source>
        <dbReference type="ARBA" id="ARBA00022737"/>
    </source>
</evidence>
<evidence type="ECO:0000256" key="1">
    <source>
        <dbReference type="ARBA" id="ARBA00004123"/>
    </source>
</evidence>
<organism evidence="12 13">
    <name type="scientific">Petrolisthes manimaculis</name>
    <dbReference type="NCBI Taxonomy" id="1843537"/>
    <lineage>
        <taxon>Eukaryota</taxon>
        <taxon>Metazoa</taxon>
        <taxon>Ecdysozoa</taxon>
        <taxon>Arthropoda</taxon>
        <taxon>Crustacea</taxon>
        <taxon>Multicrustacea</taxon>
        <taxon>Malacostraca</taxon>
        <taxon>Eumalacostraca</taxon>
        <taxon>Eucarida</taxon>
        <taxon>Decapoda</taxon>
        <taxon>Pleocyemata</taxon>
        <taxon>Anomura</taxon>
        <taxon>Galatheoidea</taxon>
        <taxon>Porcellanidae</taxon>
        <taxon>Petrolisthes</taxon>
    </lineage>
</organism>
<evidence type="ECO:0000256" key="8">
    <source>
        <dbReference type="ARBA" id="ARBA00023242"/>
    </source>
</evidence>
<feature type="domain" description="PHD-type" evidence="11">
    <location>
        <begin position="1576"/>
        <end position="1624"/>
    </location>
</feature>
<feature type="compositionally biased region" description="Basic and acidic residues" evidence="10">
    <location>
        <begin position="898"/>
        <end position="935"/>
    </location>
</feature>
<feature type="compositionally biased region" description="Basic and acidic residues" evidence="10">
    <location>
        <begin position="1495"/>
        <end position="1515"/>
    </location>
</feature>
<dbReference type="InterPro" id="IPR011011">
    <property type="entry name" value="Znf_FYVE_PHD"/>
</dbReference>
<comment type="subcellular location">
    <subcellularLocation>
        <location evidence="1">Nucleus</location>
    </subcellularLocation>
</comment>
<feature type="compositionally biased region" description="Polar residues" evidence="10">
    <location>
        <begin position="69"/>
        <end position="80"/>
    </location>
</feature>
<feature type="region of interest" description="Disordered" evidence="10">
    <location>
        <begin position="1"/>
        <end position="93"/>
    </location>
</feature>
<evidence type="ECO:0000256" key="6">
    <source>
        <dbReference type="ARBA" id="ARBA00023015"/>
    </source>
</evidence>
<dbReference type="GO" id="GO:0005634">
    <property type="term" value="C:nucleus"/>
    <property type="evidence" value="ECO:0007669"/>
    <property type="project" value="UniProtKB-SubCell"/>
</dbReference>
<feature type="compositionally biased region" description="Basic and acidic residues" evidence="10">
    <location>
        <begin position="1078"/>
        <end position="1087"/>
    </location>
</feature>
<feature type="compositionally biased region" description="Low complexity" evidence="10">
    <location>
        <begin position="632"/>
        <end position="650"/>
    </location>
</feature>
<accession>A0AAE1U8K7</accession>
<keyword evidence="7" id="KW-0804">Transcription</keyword>
<dbReference type="GO" id="GO:0008270">
    <property type="term" value="F:zinc ion binding"/>
    <property type="evidence" value="ECO:0007669"/>
    <property type="project" value="UniProtKB-KW"/>
</dbReference>
<dbReference type="InterPro" id="IPR013083">
    <property type="entry name" value="Znf_RING/FYVE/PHD"/>
</dbReference>
<feature type="region of interest" description="Disordered" evidence="10">
    <location>
        <begin position="898"/>
        <end position="1223"/>
    </location>
</feature>
<feature type="compositionally biased region" description="Acidic residues" evidence="10">
    <location>
        <begin position="1161"/>
        <end position="1175"/>
    </location>
</feature>
<dbReference type="PROSITE" id="PS50016">
    <property type="entry name" value="ZF_PHD_2"/>
    <property type="match status" value="2"/>
</dbReference>
<keyword evidence="8" id="KW-0539">Nucleus</keyword>
<feature type="domain" description="PHD-type" evidence="11">
    <location>
        <begin position="1520"/>
        <end position="1579"/>
    </location>
</feature>
<dbReference type="Pfam" id="PF00628">
    <property type="entry name" value="PHD"/>
    <property type="match status" value="2"/>
</dbReference>
<feature type="compositionally biased region" description="Basic and acidic residues" evidence="10">
    <location>
        <begin position="1"/>
        <end position="22"/>
    </location>
</feature>
<keyword evidence="4 9" id="KW-0863">Zinc-finger</keyword>
<reference evidence="12" key="1">
    <citation type="submission" date="2023-11" db="EMBL/GenBank/DDBJ databases">
        <title>Genome assemblies of two species of porcelain crab, Petrolisthes cinctipes and Petrolisthes manimaculis (Anomura: Porcellanidae).</title>
        <authorList>
            <person name="Angst P."/>
        </authorList>
    </citation>
    <scope>NUCLEOTIDE SEQUENCE</scope>
    <source>
        <strain evidence="12">PB745_02</strain>
        <tissue evidence="12">Gill</tissue>
    </source>
</reference>
<feature type="compositionally biased region" description="Acidic residues" evidence="10">
    <location>
        <begin position="1088"/>
        <end position="1111"/>
    </location>
</feature>
<feature type="compositionally biased region" description="Basic and acidic residues" evidence="10">
    <location>
        <begin position="794"/>
        <end position="808"/>
    </location>
</feature>
<feature type="compositionally biased region" description="Basic and acidic residues" evidence="10">
    <location>
        <begin position="946"/>
        <end position="1039"/>
    </location>
</feature>
<evidence type="ECO:0000256" key="10">
    <source>
        <dbReference type="SAM" id="MobiDB-lite"/>
    </source>
</evidence>
<dbReference type="EMBL" id="JAWZYT010001218">
    <property type="protein sequence ID" value="KAK4314493.1"/>
    <property type="molecule type" value="Genomic_DNA"/>
</dbReference>
<evidence type="ECO:0000313" key="12">
    <source>
        <dbReference type="EMBL" id="KAK4314493.1"/>
    </source>
</evidence>
<feature type="compositionally biased region" description="Basic and acidic residues" evidence="10">
    <location>
        <begin position="604"/>
        <end position="631"/>
    </location>
</feature>
<feature type="compositionally biased region" description="Low complexity" evidence="10">
    <location>
        <begin position="1059"/>
        <end position="1076"/>
    </location>
</feature>
<evidence type="ECO:0000259" key="11">
    <source>
        <dbReference type="PROSITE" id="PS50016"/>
    </source>
</evidence>
<feature type="compositionally biased region" description="Basic residues" evidence="10">
    <location>
        <begin position="1193"/>
        <end position="1202"/>
    </location>
</feature>
<dbReference type="PANTHER" id="PTHR45888:SF4">
    <property type="entry name" value="PHD FINGER PROTEIN 10"/>
    <property type="match status" value="1"/>
</dbReference>
<dbReference type="SUPFAM" id="SSF57903">
    <property type="entry name" value="FYVE/PHD zinc finger"/>
    <property type="match status" value="2"/>
</dbReference>
<evidence type="ECO:0000313" key="13">
    <source>
        <dbReference type="Proteomes" id="UP001292094"/>
    </source>
</evidence>
<feature type="region of interest" description="Disordered" evidence="10">
    <location>
        <begin position="105"/>
        <end position="125"/>
    </location>
</feature>
<dbReference type="InterPro" id="IPR001965">
    <property type="entry name" value="Znf_PHD"/>
</dbReference>
<feature type="compositionally biased region" description="Basic and acidic residues" evidence="10">
    <location>
        <begin position="1112"/>
        <end position="1121"/>
    </location>
</feature>
<dbReference type="Proteomes" id="UP001292094">
    <property type="component" value="Unassembled WGS sequence"/>
</dbReference>
<comment type="caution">
    <text evidence="12">The sequence shown here is derived from an EMBL/GenBank/DDBJ whole genome shotgun (WGS) entry which is preliminary data.</text>
</comment>
<sequence>MDMEKPNNSDEPTKPTPSDHDAISAIPLPVNTITTSQQQQQQQQHRIQPAATTTSQQQHHHHRTQPPASITTRPIQSSQGVIMDPSQPKPLESTTSSMMIRNIASIPLPSQPPPPSTTPSGPILLSSTSQRTVAAMLHTPSHAKATTTTTFGPILSSQKTGAATTSALHTPSSATMDATDATQSQNKPQAAMPTITTEPKLKLATKATIPCQVKMSSTTTGSLVQPQLLGKELMERSLHKPITATQNKPDNIIPSLTTSDNVNLVSGIAKLTPNTEGLSSLVSYSSSSSSEPSPSDQHDDDEDDSNLLLSALCDEPLPDTLPLMMINEPNIQSGGGDKITSVPLQTEQTTPQQTVNVIPVPSTQTCTQKVITTTPSKPLTETMKILLDQSVKTMTVPPVKSLHVRQSNPVPPMNTTTPVTTIQPPVQTLQQGQVIKMTKDQSEVTKLPIIKTTEVVKVIKMQPTQVTKIINPEAVEGTKVTTVVTKASSSSSNNDPPMESTKQSTSCQPMMNIIKTTQPITHASNIKLMGEVTKNITLPQQIKVTKTSPVFDQSNKSKESIVDDTSDKIQGKLETKHQQITHENITGGAMDSKVTTVKQPTELKPLKDHIISHSESQEGINKDDNAKDSNKNNDNNPQHQPSTSTTTITSDDNKCTSVPSAAVVIEGRVDEENLKKNIDKLDEEHVKKNDDKIEKRVKKDIIDKAVNNPGTLSEQNILKKPQSKQTILTNVKEMMKEITTTTTSSKVVQEQAAGVGNNDNDDNISGSIEDALCEMGMALSPPPGVVVLSQLQRQERERKMEGNTEQRKTQVPSMKVQEGNSEQRKTQQVPTMKVQEGNSEQRKTQQLPPMIMKVQEGNSEQKKTQQLPIIMKVQEGNSEQRKTQPLPPIIMNVEGKSKIEDLNMKGKREMEDKMMSGKRKAEEEMLITDKRKMEDDAMNVEAKRKKMEEERNVEGKKMEEERNVERKMVEDRKMEEERNAERKKMEEDKNTERKKMEEDRNTERKKMEEDTNAERKKMEEERNVEVKKMGSEDVSRESSSESDEQDENMKRKRPRLENTQTDSLTQPTTTTTTTTTAAERERGKEQTGEEEEEEDDDDDDDEDEEEEDDDDERKMESEVKVTVRQGRGRGRGRGGRGRKFMRRKHKPRINKNDDESRDGIMEEEEEEGGREEEDQNKDKDQDGKDDDDGSTPSRRRRKKKKCYERPRGEGGKFMKEKPDPSMMDEETRMEYSMIQDEDSQGSASKREVRRFRCEVIVPESTEVFTADKVVEYVWPLEGISEHYFIQEQISQYLGIMSFKRRYPDLRRRPIDMQERDYLKEKGLVSEIACDLGLTAVRSEDVLDVMFNDFPGKFEELQRLLREKKENEIRERGKVNYSLANIDKSKMQEYGRKAAADAARWNSNFNKEKRDERRYSFDLQTFTLQMPHGRRKRLSAECTKIGWYPVSVLPGQYTDYYREYSPQTLKTFPLTSVLATPVLQDTLGSDAASSDSEDEGTLRSVKDSVSEPTTKEEKPSLDTASPRCKVCSGTKNRNKGGKPEPLIICGNCRSASHPTCIDLTLVMVPKIESYNWQCMDCKTCVTCSNPDDEDKMIFCDMCDRGYHIFCVGLRKVPNGRWHCKECAMCSSCGSKTPAGNEHIKNAEWQHEFKKDKDNKQLRYATTLCVPCDKYWKRRQFCYVCLKVYRSIPEDGMVRCSNCPKYIHREVCSTMYENERFCINCFKMRNSTALNHSRIIAAAKKKMASGY</sequence>
<dbReference type="InterPro" id="IPR019787">
    <property type="entry name" value="Znf_PHD-finger"/>
</dbReference>
<dbReference type="PANTHER" id="PTHR45888">
    <property type="entry name" value="HL01030P-RELATED"/>
    <property type="match status" value="1"/>
</dbReference>
<evidence type="ECO:0000256" key="5">
    <source>
        <dbReference type="ARBA" id="ARBA00022833"/>
    </source>
</evidence>
<gene>
    <name evidence="12" type="ORF">Pmani_014198</name>
</gene>
<feature type="region of interest" description="Disordered" evidence="10">
    <location>
        <begin position="794"/>
        <end position="845"/>
    </location>
</feature>
<evidence type="ECO:0000256" key="4">
    <source>
        <dbReference type="ARBA" id="ARBA00022771"/>
    </source>
</evidence>
<feature type="region of interest" description="Disordered" evidence="10">
    <location>
        <begin position="1483"/>
        <end position="1522"/>
    </location>
</feature>
<proteinExistence type="predicted"/>
<feature type="compositionally biased region" description="Low complexity" evidence="10">
    <location>
        <begin position="37"/>
        <end position="57"/>
    </location>
</feature>
<feature type="region of interest" description="Disordered" evidence="10">
    <location>
        <begin position="279"/>
        <end position="304"/>
    </location>
</feature>